<organism evidence="4 5">
    <name type="scientific">Microlunatus endophyticus</name>
    <dbReference type="NCBI Taxonomy" id="1716077"/>
    <lineage>
        <taxon>Bacteria</taxon>
        <taxon>Bacillati</taxon>
        <taxon>Actinomycetota</taxon>
        <taxon>Actinomycetes</taxon>
        <taxon>Propionibacteriales</taxon>
        <taxon>Propionibacteriaceae</taxon>
        <taxon>Microlunatus</taxon>
    </lineage>
</organism>
<accession>A0A917SHR5</accession>
<sequence>MNSERSAMPGRIPRRGVLALLAAVPAGIVTACKPKSSASGPRPTSAATSPTPSPTPTPTARPKPAGVTVATKGLSGSLADFAKALYGGHQIATSPAVAALKKRRRPKASRMTVTGSRGEWHGTPVAILSQGHDLTFAVYRKGKWTAVAGWWPDLGVDGVSAGDKQFVLIMGSDARTSEGQSITRSRADTLQVIGVDGSGSAGVVGVPRDTWTDIGKINSAMVYGGPSNQVKAIASLTGLPIKHYVLTGFHGFRSFVHEIGGVTVTNPHAMPSRGIPKGRIHLGSNKALWFARERHSLPDGDFGRSADQQRLLMAFGQAMKRLGPTRFGKLVSTVSKVTTTDLPAENALQYAAWAWSIKPSKVGRVVATGGFGTRDGQSVVLLGSHAKRIFREFASGRLRT</sequence>
<dbReference type="Pfam" id="PF03816">
    <property type="entry name" value="LytR_cpsA_psr"/>
    <property type="match status" value="1"/>
</dbReference>
<proteinExistence type="inferred from homology"/>
<feature type="compositionally biased region" description="Pro residues" evidence="2">
    <location>
        <begin position="51"/>
        <end position="61"/>
    </location>
</feature>
<evidence type="ECO:0000259" key="3">
    <source>
        <dbReference type="Pfam" id="PF03816"/>
    </source>
</evidence>
<dbReference type="InterPro" id="IPR050922">
    <property type="entry name" value="LytR/CpsA/Psr_CW_biosynth"/>
</dbReference>
<feature type="region of interest" description="Disordered" evidence="2">
    <location>
        <begin position="32"/>
        <end position="66"/>
    </location>
</feature>
<gene>
    <name evidence="4" type="ORF">GCM10011575_46570</name>
</gene>
<feature type="compositionally biased region" description="Low complexity" evidence="2">
    <location>
        <begin position="36"/>
        <end position="50"/>
    </location>
</feature>
<evidence type="ECO:0000313" key="5">
    <source>
        <dbReference type="Proteomes" id="UP000613840"/>
    </source>
</evidence>
<dbReference type="Gene3D" id="3.40.630.190">
    <property type="entry name" value="LCP protein"/>
    <property type="match status" value="1"/>
</dbReference>
<dbReference type="PROSITE" id="PS51257">
    <property type="entry name" value="PROKAR_LIPOPROTEIN"/>
    <property type="match status" value="1"/>
</dbReference>
<protein>
    <recommendedName>
        <fullName evidence="3">Cell envelope-related transcriptional attenuator domain-containing protein</fullName>
    </recommendedName>
</protein>
<dbReference type="AlphaFoldDB" id="A0A917SHR5"/>
<dbReference type="RefSeq" id="WP_188898377.1">
    <property type="nucleotide sequence ID" value="NZ_BMMZ01000019.1"/>
</dbReference>
<comment type="caution">
    <text evidence="4">The sequence shown here is derived from an EMBL/GenBank/DDBJ whole genome shotgun (WGS) entry which is preliminary data.</text>
</comment>
<evidence type="ECO:0000256" key="1">
    <source>
        <dbReference type="ARBA" id="ARBA00006068"/>
    </source>
</evidence>
<evidence type="ECO:0000313" key="4">
    <source>
        <dbReference type="EMBL" id="GGL82969.1"/>
    </source>
</evidence>
<comment type="similarity">
    <text evidence="1">Belongs to the LytR/CpsA/Psr (LCP) family.</text>
</comment>
<reference evidence="4" key="2">
    <citation type="submission" date="2020-09" db="EMBL/GenBank/DDBJ databases">
        <authorList>
            <person name="Sun Q."/>
            <person name="Zhou Y."/>
        </authorList>
    </citation>
    <scope>NUCLEOTIDE SEQUENCE</scope>
    <source>
        <strain evidence="4">CGMCC 4.7306</strain>
    </source>
</reference>
<dbReference type="PANTHER" id="PTHR33392">
    <property type="entry name" value="POLYISOPRENYL-TEICHOIC ACID--PEPTIDOGLYCAN TEICHOIC ACID TRANSFERASE TAGU"/>
    <property type="match status" value="1"/>
</dbReference>
<dbReference type="EMBL" id="BMMZ01000019">
    <property type="protein sequence ID" value="GGL82969.1"/>
    <property type="molecule type" value="Genomic_DNA"/>
</dbReference>
<evidence type="ECO:0000256" key="2">
    <source>
        <dbReference type="SAM" id="MobiDB-lite"/>
    </source>
</evidence>
<dbReference type="InterPro" id="IPR004474">
    <property type="entry name" value="LytR_CpsA_psr"/>
</dbReference>
<keyword evidence="5" id="KW-1185">Reference proteome</keyword>
<dbReference type="PANTHER" id="PTHR33392:SF6">
    <property type="entry name" value="POLYISOPRENYL-TEICHOIC ACID--PEPTIDOGLYCAN TEICHOIC ACID TRANSFERASE TAGU"/>
    <property type="match status" value="1"/>
</dbReference>
<feature type="domain" description="Cell envelope-related transcriptional attenuator" evidence="3">
    <location>
        <begin position="186"/>
        <end position="320"/>
    </location>
</feature>
<name>A0A917SHR5_9ACTN</name>
<reference evidence="4" key="1">
    <citation type="journal article" date="2014" name="Int. J. Syst. Evol. Microbiol.">
        <title>Complete genome sequence of Corynebacterium casei LMG S-19264T (=DSM 44701T), isolated from a smear-ripened cheese.</title>
        <authorList>
            <consortium name="US DOE Joint Genome Institute (JGI-PGF)"/>
            <person name="Walter F."/>
            <person name="Albersmeier A."/>
            <person name="Kalinowski J."/>
            <person name="Ruckert C."/>
        </authorList>
    </citation>
    <scope>NUCLEOTIDE SEQUENCE</scope>
    <source>
        <strain evidence="4">CGMCC 4.7306</strain>
    </source>
</reference>
<dbReference type="Proteomes" id="UP000613840">
    <property type="component" value="Unassembled WGS sequence"/>
</dbReference>
<dbReference type="NCBIfam" id="TIGR00350">
    <property type="entry name" value="lytR_cpsA_psr"/>
    <property type="match status" value="1"/>
</dbReference>